<evidence type="ECO:0000256" key="6">
    <source>
        <dbReference type="ARBA" id="ARBA00022723"/>
    </source>
</evidence>
<dbReference type="InterPro" id="IPR014782">
    <property type="entry name" value="Peptidase_M1_dom"/>
</dbReference>
<dbReference type="SUPFAM" id="SSF63737">
    <property type="entry name" value="Leukotriene A4 hydrolase N-terminal domain"/>
    <property type="match status" value="1"/>
</dbReference>
<gene>
    <name evidence="14" type="ORF">g.36636</name>
</gene>
<name>A0A1B6CTA2_9HEMI</name>
<feature type="non-terminal residue" evidence="14">
    <location>
        <position position="498"/>
    </location>
</feature>
<evidence type="ECO:0000256" key="11">
    <source>
        <dbReference type="SAM" id="SignalP"/>
    </source>
</evidence>
<evidence type="ECO:0000256" key="9">
    <source>
        <dbReference type="ARBA" id="ARBA00023049"/>
    </source>
</evidence>
<evidence type="ECO:0000256" key="2">
    <source>
        <dbReference type="ARBA" id="ARBA00004609"/>
    </source>
</evidence>
<dbReference type="GO" id="GO:0005737">
    <property type="term" value="C:cytoplasm"/>
    <property type="evidence" value="ECO:0007669"/>
    <property type="project" value="TreeGrafter"/>
</dbReference>
<keyword evidence="10" id="KW-0449">Lipoprotein</keyword>
<feature type="chain" id="PRO_5008580641" evidence="11">
    <location>
        <begin position="19"/>
        <end position="498"/>
    </location>
</feature>
<dbReference type="Pfam" id="PF01433">
    <property type="entry name" value="Peptidase_M1"/>
    <property type="match status" value="1"/>
</dbReference>
<evidence type="ECO:0000256" key="4">
    <source>
        <dbReference type="ARBA" id="ARBA00022622"/>
    </source>
</evidence>
<evidence type="ECO:0000256" key="1">
    <source>
        <dbReference type="ARBA" id="ARBA00001947"/>
    </source>
</evidence>
<dbReference type="Pfam" id="PF17900">
    <property type="entry name" value="Peptidase_M1_N"/>
    <property type="match status" value="1"/>
</dbReference>
<keyword evidence="9" id="KW-0482">Metalloprotease</keyword>
<evidence type="ECO:0000256" key="10">
    <source>
        <dbReference type="ARBA" id="ARBA00023288"/>
    </source>
</evidence>
<feature type="domain" description="Peptidase M1 membrane alanine aminopeptidase" evidence="12">
    <location>
        <begin position="261"/>
        <end position="456"/>
    </location>
</feature>
<reference evidence="14" key="1">
    <citation type="submission" date="2015-12" db="EMBL/GenBank/DDBJ databases">
        <title>De novo transcriptome assembly of four potential Pierce s Disease insect vectors from Arizona vineyards.</title>
        <authorList>
            <person name="Tassone E.E."/>
        </authorList>
    </citation>
    <scope>NUCLEOTIDE SEQUENCE</scope>
</reference>
<evidence type="ECO:0000313" key="14">
    <source>
        <dbReference type="EMBL" id="JAS16565.1"/>
    </source>
</evidence>
<dbReference type="GO" id="GO:0043171">
    <property type="term" value="P:peptide catabolic process"/>
    <property type="evidence" value="ECO:0007669"/>
    <property type="project" value="TreeGrafter"/>
</dbReference>
<keyword evidence="4" id="KW-0472">Membrane</keyword>
<dbReference type="GO" id="GO:0070006">
    <property type="term" value="F:metalloaminopeptidase activity"/>
    <property type="evidence" value="ECO:0007669"/>
    <property type="project" value="TreeGrafter"/>
</dbReference>
<dbReference type="GO" id="GO:0005615">
    <property type="term" value="C:extracellular space"/>
    <property type="evidence" value="ECO:0007669"/>
    <property type="project" value="TreeGrafter"/>
</dbReference>
<dbReference type="AlphaFoldDB" id="A0A1B6CTA2"/>
<dbReference type="Gene3D" id="1.10.390.10">
    <property type="entry name" value="Neutral Protease Domain 2"/>
    <property type="match status" value="1"/>
</dbReference>
<dbReference type="GO" id="GO:0008270">
    <property type="term" value="F:zinc ion binding"/>
    <property type="evidence" value="ECO:0007669"/>
    <property type="project" value="InterPro"/>
</dbReference>
<evidence type="ECO:0000256" key="8">
    <source>
        <dbReference type="ARBA" id="ARBA00022833"/>
    </source>
</evidence>
<evidence type="ECO:0000256" key="3">
    <source>
        <dbReference type="ARBA" id="ARBA00010136"/>
    </source>
</evidence>
<keyword evidence="4" id="KW-0336">GPI-anchor</keyword>
<feature type="signal peptide" evidence="11">
    <location>
        <begin position="1"/>
        <end position="18"/>
    </location>
</feature>
<keyword evidence="7" id="KW-0378">Hydrolase</keyword>
<dbReference type="InterPro" id="IPR001930">
    <property type="entry name" value="Peptidase_M1"/>
</dbReference>
<keyword evidence="11" id="KW-0732">Signal</keyword>
<evidence type="ECO:0000259" key="12">
    <source>
        <dbReference type="Pfam" id="PF01433"/>
    </source>
</evidence>
<keyword evidence="8" id="KW-0862">Zinc</keyword>
<comment type="similarity">
    <text evidence="3">Belongs to the peptidase M1 family.</text>
</comment>
<dbReference type="Gene3D" id="2.60.40.1730">
    <property type="entry name" value="tricorn interacting facor f3 domain"/>
    <property type="match status" value="1"/>
</dbReference>
<dbReference type="GO" id="GO:0098552">
    <property type="term" value="C:side of membrane"/>
    <property type="evidence" value="ECO:0007669"/>
    <property type="project" value="UniProtKB-KW"/>
</dbReference>
<dbReference type="PRINTS" id="PR00756">
    <property type="entry name" value="ALADIPTASE"/>
</dbReference>
<evidence type="ECO:0000256" key="5">
    <source>
        <dbReference type="ARBA" id="ARBA00022670"/>
    </source>
</evidence>
<evidence type="ECO:0000259" key="13">
    <source>
        <dbReference type="Pfam" id="PF17900"/>
    </source>
</evidence>
<dbReference type="SUPFAM" id="SSF55486">
    <property type="entry name" value="Metalloproteases ('zincins'), catalytic domain"/>
    <property type="match status" value="1"/>
</dbReference>
<protein>
    <submittedName>
        <fullName evidence="14">Uncharacterized protein</fullName>
    </submittedName>
</protein>
<dbReference type="GO" id="GO:0006508">
    <property type="term" value="P:proteolysis"/>
    <property type="evidence" value="ECO:0007669"/>
    <property type="project" value="UniProtKB-KW"/>
</dbReference>
<dbReference type="PANTHER" id="PTHR11533:SF299">
    <property type="entry name" value="AMINOPEPTIDASE"/>
    <property type="match status" value="1"/>
</dbReference>
<evidence type="ECO:0000256" key="7">
    <source>
        <dbReference type="ARBA" id="ARBA00022801"/>
    </source>
</evidence>
<dbReference type="InterPro" id="IPR027268">
    <property type="entry name" value="Peptidase_M4/M1_CTD_sf"/>
</dbReference>
<accession>A0A1B6CTA2</accession>
<proteinExistence type="inferred from homology"/>
<dbReference type="PANTHER" id="PTHR11533">
    <property type="entry name" value="PROTEASE M1 ZINC METALLOPROTEASE"/>
    <property type="match status" value="1"/>
</dbReference>
<dbReference type="GO" id="GO:0005886">
    <property type="term" value="C:plasma membrane"/>
    <property type="evidence" value="ECO:0007669"/>
    <property type="project" value="UniProtKB-SubCell"/>
</dbReference>
<organism evidence="14">
    <name type="scientific">Clastoptera arizonana</name>
    <name type="common">Arizona spittle bug</name>
    <dbReference type="NCBI Taxonomy" id="38151"/>
    <lineage>
        <taxon>Eukaryota</taxon>
        <taxon>Metazoa</taxon>
        <taxon>Ecdysozoa</taxon>
        <taxon>Arthropoda</taxon>
        <taxon>Hexapoda</taxon>
        <taxon>Insecta</taxon>
        <taxon>Pterygota</taxon>
        <taxon>Neoptera</taxon>
        <taxon>Paraneoptera</taxon>
        <taxon>Hemiptera</taxon>
        <taxon>Auchenorrhyncha</taxon>
        <taxon>Cercopoidea</taxon>
        <taxon>Clastopteridae</taxon>
        <taxon>Clastoptera</taxon>
    </lineage>
</organism>
<keyword evidence="6" id="KW-0479">Metal-binding</keyword>
<dbReference type="InterPro" id="IPR050344">
    <property type="entry name" value="Peptidase_M1_aminopeptidases"/>
</dbReference>
<keyword evidence="4" id="KW-0325">Glycoprotein</keyword>
<dbReference type="InterPro" id="IPR045357">
    <property type="entry name" value="Aminopeptidase_N-like_N"/>
</dbReference>
<dbReference type="EMBL" id="GEDC01020733">
    <property type="protein sequence ID" value="JAS16565.1"/>
    <property type="molecule type" value="Transcribed_RNA"/>
</dbReference>
<dbReference type="GO" id="GO:0042277">
    <property type="term" value="F:peptide binding"/>
    <property type="evidence" value="ECO:0007669"/>
    <property type="project" value="TreeGrafter"/>
</dbReference>
<comment type="cofactor">
    <cofactor evidence="1">
        <name>Zn(2+)</name>
        <dbReference type="ChEBI" id="CHEBI:29105"/>
    </cofactor>
</comment>
<dbReference type="InterPro" id="IPR042097">
    <property type="entry name" value="Aminopeptidase_N-like_N_sf"/>
</dbReference>
<sequence>MVVISLALFLISAYSVDAAFRLPSTITPTKYSLSIAPSLETPFTYTGTVNIIIQTSNVPEGSLNTIALHKDFSVTAETPEVTAVASGQKISVIAVSHDNETQMYTLTLASALSPNSAYNISIAFSGVLRKDYIGLFVGSYTFNSTKLYYVAANFKPMYARLSFPCFDEPGIKSVFELIVRKTSSQFALSNMPASSTSSDAVFFMPSPKISTHSLSIFVASNASFKNQTEEVETGTSLTIFYPIGANVEYFNTLSLLQSIGEQVIQVSHPLKQCNIFVLPDLQTQSFAGFGNIYFRQDLMMKPYQGSTEQQQIETYGIFVDQIVKQFVSDFVTPAWWSDVWLTEGIATYLKYIVLNYALSSDVNVNYMLMINTRQAALSMDTLSYPLVEADINTTTRIIRSVQDDLKKYKGAAVLMMVDTTFSGAASRAILTKLLIDKAYGTITTAEFLQMISEVNNEFTGMEAWFSNSGYPVVAETGWLWNGSRVNVISQTPASWKVP</sequence>
<comment type="subcellular location">
    <subcellularLocation>
        <location evidence="2">Cell membrane</location>
        <topology evidence="2">Lipid-anchor</topology>
        <topology evidence="2">GPI-anchor</topology>
    </subcellularLocation>
</comment>
<keyword evidence="5" id="KW-0645">Protease</keyword>
<feature type="domain" description="Aminopeptidase N-like N-terminal" evidence="13">
    <location>
        <begin position="28"/>
        <end position="211"/>
    </location>
</feature>